<feature type="compositionally biased region" description="Gly residues" evidence="1">
    <location>
        <begin position="1"/>
        <end position="19"/>
    </location>
</feature>
<evidence type="ECO:0000313" key="3">
    <source>
        <dbReference type="Proteomes" id="UP000037020"/>
    </source>
</evidence>
<sequence length="75" mass="6997">SAGGGSGSEGRGGRGGRPKVGGQRDRSAQPRQGGGRGGSGGRGNSGGGRGPAPANDAMADALRRAGLLGGENGGR</sequence>
<name>A0ABR5J7X4_9ACTN</name>
<proteinExistence type="predicted"/>
<organism evidence="2 3">
    <name type="scientific">Streptomyces varsoviensis</name>
    <dbReference type="NCBI Taxonomy" id="67373"/>
    <lineage>
        <taxon>Bacteria</taxon>
        <taxon>Bacillati</taxon>
        <taxon>Actinomycetota</taxon>
        <taxon>Actinomycetes</taxon>
        <taxon>Kitasatosporales</taxon>
        <taxon>Streptomycetaceae</taxon>
        <taxon>Streptomyces</taxon>
    </lineage>
</organism>
<reference evidence="2 3" key="1">
    <citation type="submission" date="2015-07" db="EMBL/GenBank/DDBJ databases">
        <authorList>
            <person name="Ju K.-S."/>
            <person name="Doroghazi J.R."/>
            <person name="Metcalf W.W."/>
        </authorList>
    </citation>
    <scope>NUCLEOTIDE SEQUENCE [LARGE SCALE GENOMIC DNA]</scope>
    <source>
        <strain evidence="2 3">NRRL B-3589</strain>
    </source>
</reference>
<dbReference type="Proteomes" id="UP000037020">
    <property type="component" value="Unassembled WGS sequence"/>
</dbReference>
<feature type="region of interest" description="Disordered" evidence="1">
    <location>
        <begin position="1"/>
        <end position="75"/>
    </location>
</feature>
<evidence type="ECO:0000313" key="2">
    <source>
        <dbReference type="EMBL" id="KOG89466.1"/>
    </source>
</evidence>
<comment type="caution">
    <text evidence="2">The sequence shown here is derived from an EMBL/GenBank/DDBJ whole genome shotgun (WGS) entry which is preliminary data.</text>
</comment>
<feature type="non-terminal residue" evidence="2">
    <location>
        <position position="1"/>
    </location>
</feature>
<keyword evidence="3" id="KW-1185">Reference proteome</keyword>
<accession>A0ABR5J7X4</accession>
<protein>
    <recommendedName>
        <fullName evidence="4">RNA helicase</fullName>
    </recommendedName>
</protein>
<feature type="compositionally biased region" description="Gly residues" evidence="1">
    <location>
        <begin position="32"/>
        <end position="50"/>
    </location>
</feature>
<evidence type="ECO:0000256" key="1">
    <source>
        <dbReference type="SAM" id="MobiDB-lite"/>
    </source>
</evidence>
<gene>
    <name evidence="2" type="ORF">ADK38_14145</name>
</gene>
<evidence type="ECO:0008006" key="4">
    <source>
        <dbReference type="Google" id="ProtNLM"/>
    </source>
</evidence>
<dbReference type="EMBL" id="LGUT01001186">
    <property type="protein sequence ID" value="KOG89466.1"/>
    <property type="molecule type" value="Genomic_DNA"/>
</dbReference>